<organism evidence="6">
    <name type="scientific">Timema cristinae</name>
    <name type="common">Walking stick</name>
    <dbReference type="NCBI Taxonomy" id="61476"/>
    <lineage>
        <taxon>Eukaryota</taxon>
        <taxon>Metazoa</taxon>
        <taxon>Ecdysozoa</taxon>
        <taxon>Arthropoda</taxon>
        <taxon>Hexapoda</taxon>
        <taxon>Insecta</taxon>
        <taxon>Pterygota</taxon>
        <taxon>Neoptera</taxon>
        <taxon>Polyneoptera</taxon>
        <taxon>Phasmatodea</taxon>
        <taxon>Timematodea</taxon>
        <taxon>Timematoidea</taxon>
        <taxon>Timematidae</taxon>
        <taxon>Timema</taxon>
    </lineage>
</organism>
<dbReference type="EMBL" id="OC316534">
    <property type="protein sequence ID" value="CAD7392371.1"/>
    <property type="molecule type" value="Genomic_DNA"/>
</dbReference>
<dbReference type="Gene3D" id="2.60.40.10">
    <property type="entry name" value="Immunoglobulins"/>
    <property type="match status" value="1"/>
</dbReference>
<dbReference type="Pfam" id="PF22076">
    <property type="entry name" value="Cep192_D6"/>
    <property type="match status" value="1"/>
</dbReference>
<dbReference type="GO" id="GO:0090222">
    <property type="term" value="P:centrosome-templated microtubule nucleation"/>
    <property type="evidence" value="ECO:0007669"/>
    <property type="project" value="InterPro"/>
</dbReference>
<feature type="domain" description="Cep192-like" evidence="4">
    <location>
        <begin position="1209"/>
        <end position="1375"/>
    </location>
</feature>
<dbReference type="Pfam" id="PF22067">
    <property type="entry name" value="Cep192_D3"/>
    <property type="match status" value="1"/>
</dbReference>
<evidence type="ECO:0000256" key="1">
    <source>
        <dbReference type="SAM" id="Coils"/>
    </source>
</evidence>
<evidence type="ECO:0000259" key="3">
    <source>
        <dbReference type="Pfam" id="PF22067"/>
    </source>
</evidence>
<dbReference type="GO" id="GO:0005814">
    <property type="term" value="C:centriole"/>
    <property type="evidence" value="ECO:0007669"/>
    <property type="project" value="TreeGrafter"/>
</dbReference>
<feature type="domain" description="Cep192-like" evidence="2">
    <location>
        <begin position="1610"/>
        <end position="1686"/>
    </location>
</feature>
<dbReference type="InterPro" id="IPR054092">
    <property type="entry name" value="Cep192-like_D6"/>
</dbReference>
<reference evidence="6" key="1">
    <citation type="submission" date="2020-11" db="EMBL/GenBank/DDBJ databases">
        <authorList>
            <person name="Tran Van P."/>
        </authorList>
    </citation>
    <scope>NUCLEOTIDE SEQUENCE</scope>
</reference>
<dbReference type="Pfam" id="PF22074">
    <property type="entry name" value="Cep192_D5"/>
    <property type="match status" value="1"/>
</dbReference>
<dbReference type="GO" id="GO:0000242">
    <property type="term" value="C:pericentriolar material"/>
    <property type="evidence" value="ECO:0007669"/>
    <property type="project" value="TreeGrafter"/>
</dbReference>
<dbReference type="GO" id="GO:0090307">
    <property type="term" value="P:mitotic spindle assembly"/>
    <property type="evidence" value="ECO:0007669"/>
    <property type="project" value="TreeGrafter"/>
</dbReference>
<dbReference type="GO" id="GO:0071539">
    <property type="term" value="P:protein localization to centrosome"/>
    <property type="evidence" value="ECO:0007669"/>
    <property type="project" value="InterPro"/>
</dbReference>
<dbReference type="GO" id="GO:0005737">
    <property type="term" value="C:cytoplasm"/>
    <property type="evidence" value="ECO:0007669"/>
    <property type="project" value="TreeGrafter"/>
</dbReference>
<sequence length="1707" mass="189233">MDGEWTEIRNSISPSLAVELNTTRELANYATEAGLPERRVDLSNETLLSTPVPQATSTALRHPQFEYHSFHLEDSNEAISLENVESDLNQVSEGLRSLSSHINEVMRRHSEPSRSDVDSQRSSLGILPLDTLEDSLLRENDHPESQQSDTTTHSLINVPSYLLRPGQAPSWMCVTQDEEAQEQTGVPSDTSSFSFSSLAEKIQSSKMQFHKNICILFQADLTKSDRASDLSTATKDINNFSNNTFSNLSVNIEGLEEQFEEGEFLSQEEGQALLQKDEEEFQKNSSFASVEMLDFSAIKNDSHITVGSSFNQDKKRLSVGEFFMAKALSLDNPDFLTRDQEQKFVAQKTQIPVIDLNDSADNSVLEVSFESPTKSFDNISEEILPGEPHPELKTSLSSNVSSRKSVSGVKEESCVITRTKISELLAQCTDTMSPLSLANHIYKYGFVPKKSQSKCSSNSVDFSVILPNIREKLSGEKQNNTSHVDKECLVENMKERSLTSQRSIYSMVQSVGGIKNVEFTSGMLHAARRASSKRREAIEEMKKKEIEEANRSKTTLETINKLEAKKKKLVQQAEEEASALQTEIDLEKKRLRQIDFSFWELQTSLITSNIVTLHDTVLLDDSLLLDDSVKATTREDDIAQWVTKSNEHLNNKTMDVRVMDATFDSSVIIVDSEMNSNIENVEGVWVSVQPVSTQYMMSVGICTCVLLTVINEVGRWLLCDLDLHGCSSLGPEEYDPERVVLVRVSTPAKMVLLGPETERSVQVWVTPLVPGLLKVTLRITLKDVSTEETSNMLYSFHVGAEDVQLTVKTGGLSSRTHLQFPTLPEECVVIKTVELENNGEAYLDLCVEIEKQESMHNAFSLVDVGNSTEDIKLPIFLKARGEFHANAEVRVKFLAPNISQDGGDVLQESFSAFLVVRFNPPNSSIVLSKIKLIGSSAQHCLSLLGEEPIMVSAVDSSTLCPLSKSVSLKNKGVIDLKLNLSLVGIKEGVMEVDPTLLHIPSGEVASLTILLWPTLTKRNVNGHLKAQVRPDGRVYQWPVKGNVKDSVISQRHPAPSRSSTSSGSKGIETLNIGTLTESVEEIVEIEEKRLDVLVLNENKWRSGVRELRKGSTLLWMRNDIVVDVSIVWEVEEKWILNERGEGVSQRTLVFRTMECQVVNFIFTPVSPRAAAANVKIEQLSPVESNTPHKISLFGYGGFPRLIIKDVHHETNDNMSLCLGEGIPPKQTLSNTFRLENRGDIGCFVLISSRRKGTQAFSESSLSVLPTDTVLPPGGVVSVCVKYTPSQKDIRLFATSNKHVEAVASLTLIYGDEPTRQRLIRVLKKTGGFNNFDQDIAKLCATFQGETKIPDIDHLKDTKDCQKPFLQSFKSQEITVTVECGQDNTMMTKTCVGLSETDTKLYRSLLADTTITQSSLDNNVTQEETNIPRSPDGLTWFVCPKALILEPSVCLHTTLAVISQLHEPQSFEVIVMRDVLTVSPLEGIVPAGGSITLTITATKCPEAREPPIATEIVIYMENDSKHVKVQINHPQSKPLAKPKCNISTCPNKVNKGLFSTPQNLGAKPKTVNPVASRTKCMGASNLLSGPTRNIVSLSPISTSTRKRQSHSFPASGLTLDNNVICFPNAPSGKMTIFKLGMKNTTSETLKVEIIIPEPFFVKARSFDMQPNSYIHVRLYFRPKVPGDYNREGTVIHNASICHILLSGHGDKI</sequence>
<dbReference type="PANTHER" id="PTHR16029">
    <property type="entry name" value="CENTROSOMAL PROTEIN OF 192 KDA"/>
    <property type="match status" value="1"/>
</dbReference>
<dbReference type="Pfam" id="PF22066">
    <property type="entry name" value="Cep192_D8"/>
    <property type="match status" value="1"/>
</dbReference>
<evidence type="ECO:0000259" key="5">
    <source>
        <dbReference type="Pfam" id="PF22076"/>
    </source>
</evidence>
<evidence type="ECO:0000313" key="6">
    <source>
        <dbReference type="EMBL" id="CAD7392371.1"/>
    </source>
</evidence>
<dbReference type="InterPro" id="IPR054089">
    <property type="entry name" value="Cep192-like_D3"/>
</dbReference>
<proteinExistence type="predicted"/>
<feature type="domain" description="Cep192-like" evidence="3">
    <location>
        <begin position="963"/>
        <end position="1043"/>
    </location>
</feature>
<feature type="coiled-coil region" evidence="1">
    <location>
        <begin position="527"/>
        <end position="590"/>
    </location>
</feature>
<evidence type="ECO:0000259" key="4">
    <source>
        <dbReference type="Pfam" id="PF22074"/>
    </source>
</evidence>
<dbReference type="InterPro" id="IPR054091">
    <property type="entry name" value="Cep192-like_D5"/>
</dbReference>
<keyword evidence="1" id="KW-0175">Coiled coil</keyword>
<dbReference type="PANTHER" id="PTHR16029:SF11">
    <property type="entry name" value="CENTROSOMAL PROTEIN OF 192 KDA"/>
    <property type="match status" value="1"/>
</dbReference>
<protein>
    <submittedName>
        <fullName evidence="6">Uncharacterized protein</fullName>
    </submittedName>
</protein>
<evidence type="ECO:0000259" key="2">
    <source>
        <dbReference type="Pfam" id="PF22066"/>
    </source>
</evidence>
<gene>
    <name evidence="6" type="ORF">TCEB3V08_LOCUS401</name>
</gene>
<name>A0A7R9C976_TIMCR</name>
<dbReference type="InterPro" id="IPR054088">
    <property type="entry name" value="Cep192-like_D8"/>
</dbReference>
<dbReference type="GO" id="GO:0019901">
    <property type="term" value="F:protein kinase binding"/>
    <property type="evidence" value="ECO:0007669"/>
    <property type="project" value="TreeGrafter"/>
</dbReference>
<feature type="domain" description="Cep192-like" evidence="5">
    <location>
        <begin position="1434"/>
        <end position="1527"/>
    </location>
</feature>
<dbReference type="InterPro" id="IPR039103">
    <property type="entry name" value="Spd-2/CEP192"/>
</dbReference>
<accession>A0A7R9C976</accession>
<dbReference type="InterPro" id="IPR013783">
    <property type="entry name" value="Ig-like_fold"/>
</dbReference>
<dbReference type="GO" id="GO:0051298">
    <property type="term" value="P:centrosome duplication"/>
    <property type="evidence" value="ECO:0007669"/>
    <property type="project" value="InterPro"/>
</dbReference>